<dbReference type="InterPro" id="IPR050580">
    <property type="entry name" value="2H_phosphoesterase_YjcG-like"/>
</dbReference>
<dbReference type="Pfam" id="PF13563">
    <property type="entry name" value="2_5_RNA_ligase2"/>
    <property type="match status" value="1"/>
</dbReference>
<dbReference type="InterPro" id="IPR009097">
    <property type="entry name" value="Cyclic_Pdiesterase"/>
</dbReference>
<accession>A0A1U7J7I7</accession>
<dbReference type="SUPFAM" id="SSF55144">
    <property type="entry name" value="LigT-like"/>
    <property type="match status" value="1"/>
</dbReference>
<proteinExistence type="predicted"/>
<organism evidence="1 2">
    <name type="scientific">Phormidium tenue NIES-30</name>
    <dbReference type="NCBI Taxonomy" id="549789"/>
    <lineage>
        <taxon>Bacteria</taxon>
        <taxon>Bacillati</taxon>
        <taxon>Cyanobacteriota</taxon>
        <taxon>Cyanophyceae</taxon>
        <taxon>Oscillatoriophycideae</taxon>
        <taxon>Oscillatoriales</taxon>
        <taxon>Oscillatoriaceae</taxon>
        <taxon>Phormidium</taxon>
    </lineage>
</organism>
<evidence type="ECO:0000313" key="2">
    <source>
        <dbReference type="Proteomes" id="UP000185557"/>
    </source>
</evidence>
<gene>
    <name evidence="1" type="ORF">NIES30_07950</name>
</gene>
<dbReference type="PANTHER" id="PTHR40037">
    <property type="entry name" value="PHOSPHOESTERASE YJCG-RELATED"/>
    <property type="match status" value="1"/>
</dbReference>
<sequence length="197" mass="22376">MSSPSPETARFFVALLPPQPVQDAITAIKQDIEQRFGSRAALRSPPHITLQPPFEWSLERLDELQHHLHSFARQQRPIPVVLEGFSAFPPRVIYVDVHQTAALMAVQPALVAHLDTHCGLREGYRYPGSNRPAPWPFTPHVTVGFRDLRPEAFHQAWAEFEHRPFSADFEVPTLTLLRHDGQIWRIFSELPLGASKA</sequence>
<evidence type="ECO:0008006" key="3">
    <source>
        <dbReference type="Google" id="ProtNLM"/>
    </source>
</evidence>
<dbReference type="RefSeq" id="WP_073607872.1">
    <property type="nucleotide sequence ID" value="NZ_MRCG01000004.1"/>
</dbReference>
<dbReference type="OrthoDB" id="1524661at2"/>
<dbReference type="AlphaFoldDB" id="A0A1U7J7I7"/>
<protein>
    <recommendedName>
        <fullName evidence="3">2'-5' RNA ligase</fullName>
    </recommendedName>
</protein>
<dbReference type="EMBL" id="MRCG01000004">
    <property type="protein sequence ID" value="OKH49090.1"/>
    <property type="molecule type" value="Genomic_DNA"/>
</dbReference>
<dbReference type="STRING" id="549789.NIES30_07950"/>
<comment type="caution">
    <text evidence="1">The sequence shown here is derived from an EMBL/GenBank/DDBJ whole genome shotgun (WGS) entry which is preliminary data.</text>
</comment>
<name>A0A1U7J7I7_9CYAN</name>
<dbReference type="PANTHER" id="PTHR40037:SF1">
    <property type="entry name" value="PHOSPHOESTERASE SAOUHSC_00951-RELATED"/>
    <property type="match status" value="1"/>
</dbReference>
<dbReference type="Gene3D" id="3.90.1140.10">
    <property type="entry name" value="Cyclic phosphodiesterase"/>
    <property type="match status" value="1"/>
</dbReference>
<dbReference type="Proteomes" id="UP000185557">
    <property type="component" value="Unassembled WGS sequence"/>
</dbReference>
<reference evidence="1 2" key="1">
    <citation type="submission" date="2016-11" db="EMBL/GenBank/DDBJ databases">
        <title>Draft Genome Sequences of Nine Cyanobacterial Strains from Diverse Habitats.</title>
        <authorList>
            <person name="Zhu T."/>
            <person name="Hou S."/>
            <person name="Lu X."/>
            <person name="Hess W.R."/>
        </authorList>
    </citation>
    <scope>NUCLEOTIDE SEQUENCE [LARGE SCALE GENOMIC DNA]</scope>
    <source>
        <strain evidence="1 2">NIES-30</strain>
    </source>
</reference>
<evidence type="ECO:0000313" key="1">
    <source>
        <dbReference type="EMBL" id="OKH49090.1"/>
    </source>
</evidence>
<keyword evidence="2" id="KW-1185">Reference proteome</keyword>